<evidence type="ECO:0000313" key="1">
    <source>
        <dbReference type="EMBL" id="TGO69036.1"/>
    </source>
</evidence>
<dbReference type="Proteomes" id="UP000297452">
    <property type="component" value="Unassembled WGS sequence"/>
</dbReference>
<reference evidence="1 2" key="1">
    <citation type="submission" date="2017-12" db="EMBL/GenBank/DDBJ databases">
        <title>Comparative genomics of Botrytis spp.</title>
        <authorList>
            <person name="Valero-Jimenez C.A."/>
            <person name="Tapia P."/>
            <person name="Veloso J."/>
            <person name="Silva-Moreno E."/>
            <person name="Staats M."/>
            <person name="Valdes J.H."/>
            <person name="Van Kan J.A.L."/>
        </authorList>
    </citation>
    <scope>NUCLEOTIDE SEQUENCE [LARGE SCALE GENOMIC DNA]</scope>
    <source>
        <strain evidence="1 2">MUCL2120</strain>
    </source>
</reference>
<gene>
    <name evidence="1" type="ORF">BOTNAR_0016g00310</name>
</gene>
<evidence type="ECO:0000313" key="2">
    <source>
        <dbReference type="Proteomes" id="UP000297452"/>
    </source>
</evidence>
<proteinExistence type="predicted"/>
<organism evidence="1 2">
    <name type="scientific">Botryotinia narcissicola</name>
    <dbReference type="NCBI Taxonomy" id="278944"/>
    <lineage>
        <taxon>Eukaryota</taxon>
        <taxon>Fungi</taxon>
        <taxon>Dikarya</taxon>
        <taxon>Ascomycota</taxon>
        <taxon>Pezizomycotina</taxon>
        <taxon>Leotiomycetes</taxon>
        <taxon>Helotiales</taxon>
        <taxon>Sclerotiniaceae</taxon>
        <taxon>Botryotinia</taxon>
    </lineage>
</organism>
<protein>
    <submittedName>
        <fullName evidence="1">Uncharacterized protein</fullName>
    </submittedName>
</protein>
<sequence length="70" mass="8013">MSKDEAVHIPHEQTIQTSGISFESTIEAGLLIYHKESLRPNENSKINTKTQVNLLPKRIRKYEAIPELLI</sequence>
<comment type="caution">
    <text evidence="1">The sequence shown here is derived from an EMBL/GenBank/DDBJ whole genome shotgun (WGS) entry which is preliminary data.</text>
</comment>
<keyword evidence="2" id="KW-1185">Reference proteome</keyword>
<name>A0A4Z1J621_9HELO</name>
<dbReference type="EMBL" id="PQXJ01000016">
    <property type="protein sequence ID" value="TGO69036.1"/>
    <property type="molecule type" value="Genomic_DNA"/>
</dbReference>
<accession>A0A4Z1J621</accession>
<dbReference type="AlphaFoldDB" id="A0A4Z1J621"/>